<dbReference type="GO" id="GO:0008270">
    <property type="term" value="F:zinc ion binding"/>
    <property type="evidence" value="ECO:0007669"/>
    <property type="project" value="InterPro"/>
</dbReference>
<reference evidence="8 9" key="1">
    <citation type="journal article" date="2008" name="PLoS Genet.">
        <title>Genomic islands in the pathogenic filamentous fungus Aspergillus fumigatus.</title>
        <authorList>
            <person name="Fedorova N.D."/>
            <person name="Khaldi N."/>
            <person name="Joardar V.S."/>
            <person name="Maiti R."/>
            <person name="Amedeo P."/>
            <person name="Anderson M.J."/>
            <person name="Crabtree J."/>
            <person name="Silva J.C."/>
            <person name="Badger J.H."/>
            <person name="Albarraq A."/>
            <person name="Angiuoli S."/>
            <person name="Bussey H."/>
            <person name="Bowyer P."/>
            <person name="Cotty P.J."/>
            <person name="Dyer P.S."/>
            <person name="Egan A."/>
            <person name="Galens K."/>
            <person name="Fraser-Liggett C.M."/>
            <person name="Haas B.J."/>
            <person name="Inman J.M."/>
            <person name="Kent R."/>
            <person name="Lemieux S."/>
            <person name="Malavazi I."/>
            <person name="Orvis J."/>
            <person name="Roemer T."/>
            <person name="Ronning C.M."/>
            <person name="Sundaram J.P."/>
            <person name="Sutton G."/>
            <person name="Turner G."/>
            <person name="Venter J.C."/>
            <person name="White O.R."/>
            <person name="Whitty B.R."/>
            <person name="Youngman P."/>
            <person name="Wolfe K.H."/>
            <person name="Goldman G.H."/>
            <person name="Wortman J.R."/>
            <person name="Jiang B."/>
            <person name="Denning D.W."/>
            <person name="Nierman W.C."/>
        </authorList>
    </citation>
    <scope>NUCLEOTIDE SEQUENCE [LARGE SCALE GENOMIC DNA]</scope>
    <source>
        <strain evidence="9">ATCC 1007 / CBS 513.65 / DSM 816 / NCTC 3887 / NRRL 1</strain>
    </source>
</reference>
<dbReference type="CDD" id="cd00067">
    <property type="entry name" value="GAL4"/>
    <property type="match status" value="1"/>
</dbReference>
<dbReference type="InterPro" id="IPR050613">
    <property type="entry name" value="Sec_Metabolite_Reg"/>
</dbReference>
<accession>A1CCM9</accession>
<dbReference type="OrthoDB" id="4898680at2759"/>
<name>A1CCM9_ASPCL</name>
<dbReference type="InterPro" id="IPR007219">
    <property type="entry name" value="XnlR_reg_dom"/>
</dbReference>
<protein>
    <submittedName>
        <fullName evidence="8">Chromatin structure remodeling complex protein RSC3, putative</fullName>
    </submittedName>
</protein>
<dbReference type="SMART" id="SM00906">
    <property type="entry name" value="Fungal_trans"/>
    <property type="match status" value="1"/>
</dbReference>
<evidence type="ECO:0000313" key="8">
    <source>
        <dbReference type="EMBL" id="EAW12286.1"/>
    </source>
</evidence>
<keyword evidence="2" id="KW-0479">Metal-binding</keyword>
<dbReference type="STRING" id="344612.A1CCM9"/>
<dbReference type="GO" id="GO:0006351">
    <property type="term" value="P:DNA-templated transcription"/>
    <property type="evidence" value="ECO:0007669"/>
    <property type="project" value="InterPro"/>
</dbReference>
<dbReference type="GO" id="GO:0005634">
    <property type="term" value="C:nucleus"/>
    <property type="evidence" value="ECO:0007669"/>
    <property type="project" value="UniProtKB-SubCell"/>
</dbReference>
<dbReference type="PANTHER" id="PTHR31001:SF53">
    <property type="entry name" value="ZN(II)2CYS6 TRANSCRIPTION FACTOR (EUROFUNG)"/>
    <property type="match status" value="1"/>
</dbReference>
<comment type="subcellular location">
    <subcellularLocation>
        <location evidence="1">Nucleus</location>
    </subcellularLocation>
</comment>
<evidence type="ECO:0000256" key="6">
    <source>
        <dbReference type="ARBA" id="ARBA00023242"/>
    </source>
</evidence>
<evidence type="ECO:0000256" key="4">
    <source>
        <dbReference type="ARBA" id="ARBA00023125"/>
    </source>
</evidence>
<keyword evidence="9" id="KW-1185">Reference proteome</keyword>
<dbReference type="Pfam" id="PF00172">
    <property type="entry name" value="Zn_clus"/>
    <property type="match status" value="1"/>
</dbReference>
<proteinExistence type="predicted"/>
<dbReference type="Proteomes" id="UP000006701">
    <property type="component" value="Unassembled WGS sequence"/>
</dbReference>
<feature type="domain" description="Zn(2)-C6 fungal-type" evidence="7">
    <location>
        <begin position="12"/>
        <end position="44"/>
    </location>
</feature>
<dbReference type="RefSeq" id="XP_001273712.1">
    <property type="nucleotide sequence ID" value="XM_001273711.1"/>
</dbReference>
<evidence type="ECO:0000259" key="7">
    <source>
        <dbReference type="PROSITE" id="PS50048"/>
    </source>
</evidence>
<sequence>MATTRRNGQLPSCEPCRKSKLRCDHSTPICNRCIRRGRADMCLYHPAPLTKFREVKAAAIRKPRQKLSTSQSVSPAVGDVSVAASPSHTLTIGESQAWEKRPSANPGFLGLTSYSDTVTGYAGVLDYAMRHAVELEPREDGAGSSAASVDSGQMELGAQVLMLLEHLPLFEEIMEKRIAVWEGVIFGPQLFRAMFKTIREVYRNATEGVEDKYPCLLELARFVFQNTATEIVVHASMTLSEYISMVAARWDTLSLLLSSMGYAVYQIPHDDPVFQTEGMPGKDRKGLRRIAMAASDICLQFCDKSGTIGDPLCWATLQQTGFVFHTFGTSDYRTWQKLGDLTTIIFALGLHQVGDNTNIPFFLSEIRKRALVGAYAIDKDLAIFLGRPPRICRRYCNIQYPLDLSHEEMIASPGVRQQALAKLDARGWNKEEKLSKGARGRCVLLSSFIREEILELSLTHPIDDLDQQAEAVLKRAHQWRSDLPSFLHWTADANNPDLGSLHLEFLYQDFLIYQTVAKRTGKKHDSLISTSLEIVSCCLELVSRQMRSLKMHMFTILDLCYVGLPAAGTLATELLRRSQPKPEPASSSAPFPRSEIIQKLSVFISHTDTFIQQHEGDYEIALRGQMLIRQVLDRVLSPVSGPPLSDPLGAGIPMADDMDFMAMLESFDWEQEIRPTLS</sequence>
<evidence type="ECO:0000256" key="1">
    <source>
        <dbReference type="ARBA" id="ARBA00004123"/>
    </source>
</evidence>
<dbReference type="PANTHER" id="PTHR31001">
    <property type="entry name" value="UNCHARACTERIZED TRANSCRIPTIONAL REGULATORY PROTEIN"/>
    <property type="match status" value="1"/>
</dbReference>
<dbReference type="SMART" id="SM00066">
    <property type="entry name" value="GAL4"/>
    <property type="match status" value="1"/>
</dbReference>
<dbReference type="eggNOG" id="ENOG502SJR6">
    <property type="taxonomic scope" value="Eukaryota"/>
</dbReference>
<keyword evidence="6" id="KW-0539">Nucleus</keyword>
<dbReference type="Gene3D" id="4.10.240.10">
    <property type="entry name" value="Zn(2)-C6 fungal-type DNA-binding domain"/>
    <property type="match status" value="1"/>
</dbReference>
<dbReference type="HOGENOM" id="CLU_013296_2_1_1"/>
<evidence type="ECO:0000256" key="3">
    <source>
        <dbReference type="ARBA" id="ARBA00023015"/>
    </source>
</evidence>
<keyword evidence="5" id="KW-0804">Transcription</keyword>
<dbReference type="GeneID" id="4706027"/>
<organism evidence="8 9">
    <name type="scientific">Aspergillus clavatus (strain ATCC 1007 / CBS 513.65 / DSM 816 / NCTC 3887 / NRRL 1 / QM 1276 / 107)</name>
    <dbReference type="NCBI Taxonomy" id="344612"/>
    <lineage>
        <taxon>Eukaryota</taxon>
        <taxon>Fungi</taxon>
        <taxon>Dikarya</taxon>
        <taxon>Ascomycota</taxon>
        <taxon>Pezizomycotina</taxon>
        <taxon>Eurotiomycetes</taxon>
        <taxon>Eurotiomycetidae</taxon>
        <taxon>Eurotiales</taxon>
        <taxon>Aspergillaceae</taxon>
        <taxon>Aspergillus</taxon>
        <taxon>Aspergillus subgen. Fumigati</taxon>
    </lineage>
</organism>
<dbReference type="PROSITE" id="PS00463">
    <property type="entry name" value="ZN2_CY6_FUNGAL_1"/>
    <property type="match status" value="1"/>
</dbReference>
<dbReference type="GO" id="GO:0000981">
    <property type="term" value="F:DNA-binding transcription factor activity, RNA polymerase II-specific"/>
    <property type="evidence" value="ECO:0007669"/>
    <property type="project" value="InterPro"/>
</dbReference>
<evidence type="ECO:0000256" key="2">
    <source>
        <dbReference type="ARBA" id="ARBA00022723"/>
    </source>
</evidence>
<gene>
    <name evidence="8" type="ORF">ACLA_062510</name>
</gene>
<dbReference type="InterPro" id="IPR036864">
    <property type="entry name" value="Zn2-C6_fun-type_DNA-bd_sf"/>
</dbReference>
<keyword evidence="4" id="KW-0238">DNA-binding</keyword>
<dbReference type="PROSITE" id="PS50048">
    <property type="entry name" value="ZN2_CY6_FUNGAL_2"/>
    <property type="match status" value="1"/>
</dbReference>
<evidence type="ECO:0000256" key="5">
    <source>
        <dbReference type="ARBA" id="ARBA00023163"/>
    </source>
</evidence>
<dbReference type="VEuPathDB" id="FungiDB:ACLA_062510"/>
<dbReference type="GO" id="GO:0003677">
    <property type="term" value="F:DNA binding"/>
    <property type="evidence" value="ECO:0007669"/>
    <property type="project" value="UniProtKB-KW"/>
</dbReference>
<dbReference type="KEGG" id="act:ACLA_062510"/>
<dbReference type="SUPFAM" id="SSF57701">
    <property type="entry name" value="Zn2/Cys6 DNA-binding domain"/>
    <property type="match status" value="1"/>
</dbReference>
<dbReference type="CDD" id="cd12148">
    <property type="entry name" value="fungal_TF_MHR"/>
    <property type="match status" value="1"/>
</dbReference>
<dbReference type="InterPro" id="IPR001138">
    <property type="entry name" value="Zn2Cys6_DnaBD"/>
</dbReference>
<dbReference type="EMBL" id="DS027050">
    <property type="protein sequence ID" value="EAW12286.1"/>
    <property type="molecule type" value="Genomic_DNA"/>
</dbReference>
<keyword evidence="3" id="KW-0805">Transcription regulation</keyword>
<evidence type="ECO:0000313" key="9">
    <source>
        <dbReference type="Proteomes" id="UP000006701"/>
    </source>
</evidence>
<dbReference type="AlphaFoldDB" id="A1CCM9"/>
<dbReference type="OMA" id="FDWEQEI"/>